<dbReference type="SUPFAM" id="SSF53335">
    <property type="entry name" value="S-adenosyl-L-methionine-dependent methyltransferases"/>
    <property type="match status" value="1"/>
</dbReference>
<evidence type="ECO:0000313" key="7">
    <source>
        <dbReference type="EMBL" id="EHR34124.1"/>
    </source>
</evidence>
<dbReference type="NCBIfam" id="TIGR00479">
    <property type="entry name" value="rumA"/>
    <property type="match status" value="1"/>
</dbReference>
<dbReference type="EMBL" id="AGEI01000021">
    <property type="protein sequence ID" value="EHR34124.1"/>
    <property type="molecule type" value="Genomic_DNA"/>
</dbReference>
<dbReference type="GO" id="GO:0070041">
    <property type="term" value="F:rRNA (uridine-C5-)-methyltransferase activity"/>
    <property type="evidence" value="ECO:0007669"/>
    <property type="project" value="TreeGrafter"/>
</dbReference>
<dbReference type="eggNOG" id="COG2265">
    <property type="taxonomic scope" value="Bacteria"/>
</dbReference>
<dbReference type="Gene3D" id="2.40.50.1070">
    <property type="match status" value="1"/>
</dbReference>
<dbReference type="Gene3D" id="3.40.50.150">
    <property type="entry name" value="Vaccinia Virus protein VP39"/>
    <property type="match status" value="1"/>
</dbReference>
<dbReference type="GO" id="GO:0070475">
    <property type="term" value="P:rRNA base methylation"/>
    <property type="evidence" value="ECO:0007669"/>
    <property type="project" value="TreeGrafter"/>
</dbReference>
<evidence type="ECO:0000256" key="4">
    <source>
        <dbReference type="PROSITE-ProRule" id="PRU01024"/>
    </source>
</evidence>
<evidence type="ECO:0000259" key="6">
    <source>
        <dbReference type="PROSITE" id="PS50926"/>
    </source>
</evidence>
<dbReference type="PROSITE" id="PS51687">
    <property type="entry name" value="SAM_MT_RNA_M5U"/>
    <property type="match status" value="1"/>
</dbReference>
<feature type="active site" evidence="5">
    <location>
        <position position="394"/>
    </location>
</feature>
<dbReference type="PROSITE" id="PS01230">
    <property type="entry name" value="TRMA_1"/>
    <property type="match status" value="1"/>
</dbReference>
<comment type="caution">
    <text evidence="7">The sequence shown here is derived from an EMBL/GenBank/DDBJ whole genome shotgun (WGS) entry which is preliminary data.</text>
</comment>
<dbReference type="InterPro" id="IPR010280">
    <property type="entry name" value="U5_MeTrfase_fam"/>
</dbReference>
<dbReference type="CDD" id="cd02440">
    <property type="entry name" value="AdoMet_MTases"/>
    <property type="match status" value="1"/>
</dbReference>
<dbReference type="Pfam" id="PF05958">
    <property type="entry name" value="tRNA_U5-meth_tr"/>
    <property type="match status" value="1"/>
</dbReference>
<feature type="binding site" evidence="4">
    <location>
        <position position="270"/>
    </location>
    <ligand>
        <name>S-adenosyl-L-methionine</name>
        <dbReference type="ChEBI" id="CHEBI:59789"/>
    </ligand>
</feature>
<keyword evidence="8" id="KW-1185">Reference proteome</keyword>
<sequence length="436" mass="50003">MENIKLEIIDLDDNGRGIARKDNIIYFVNNAKLGETVEARTVQKKKSFIIAEKIKTITPSPYLNENSVEENKLCGVFDLYDISYKHQISFKRNNILNTINRIAGENLNDINFISAENQYHYRNKLELKLTPTGKLAHFSRKSNSFVEVDECVMVTNEINTIVQKLQNLILDYGIQGYDPKTNKGLVKNIIIRSTSLGDTMCIFVLNKERNMNDFYKAIQNEKIISSFYISINSKKNDYKIQKLQHIFGKKKIQEKLGDYNFNISPKAFFQVNKDIAFQIYQKAREYVKKIQPSILVDLYSGVSTTSIILSDICKKIISVEINKDAVFDAKENALLNGVDNIEWMSKPAEKAIEEINLEFDNGMALFDPPRAGLDNVIIEKIGKSKIDNIVYISCNPSTLARDIKRFKQYGYKLEEVTGYDQFVNTVESEVIVLLSR</sequence>
<dbReference type="PANTHER" id="PTHR11061:SF30">
    <property type="entry name" value="TRNA (URACIL(54)-C(5))-METHYLTRANSFERASE"/>
    <property type="match status" value="1"/>
</dbReference>
<evidence type="ECO:0000256" key="1">
    <source>
        <dbReference type="ARBA" id="ARBA00022603"/>
    </source>
</evidence>
<evidence type="ECO:0000256" key="2">
    <source>
        <dbReference type="ARBA" id="ARBA00022679"/>
    </source>
</evidence>
<feature type="domain" description="TRAM" evidence="6">
    <location>
        <begin position="1"/>
        <end position="55"/>
    </location>
</feature>
<feature type="active site" description="Nucleophile" evidence="4">
    <location>
        <position position="394"/>
    </location>
</feature>
<evidence type="ECO:0000256" key="5">
    <source>
        <dbReference type="PROSITE-ProRule" id="PRU10015"/>
    </source>
</evidence>
<protein>
    <submittedName>
        <fullName evidence="7">23S rRNA (Uracil-5-)-methyltransferase RumA</fullName>
    </submittedName>
</protein>
<accession>H3NNZ9</accession>
<gene>
    <name evidence="7" type="ORF">HMPREF9709_01060</name>
</gene>
<keyword evidence="1 4" id="KW-0489">Methyltransferase</keyword>
<organism evidence="7 8">
    <name type="scientific">Helcococcus kunzii ATCC 51366</name>
    <dbReference type="NCBI Taxonomy" id="883114"/>
    <lineage>
        <taxon>Bacteria</taxon>
        <taxon>Bacillati</taxon>
        <taxon>Bacillota</taxon>
        <taxon>Tissierellia</taxon>
        <taxon>Tissierellales</taxon>
        <taxon>Peptoniphilaceae</taxon>
        <taxon>Helcococcus</taxon>
    </lineage>
</organism>
<proteinExistence type="inferred from homology"/>
<name>H3NNZ9_9FIRM</name>
<feature type="binding site" evidence="4">
    <location>
        <position position="367"/>
    </location>
    <ligand>
        <name>S-adenosyl-L-methionine</name>
        <dbReference type="ChEBI" id="CHEBI:59789"/>
    </ligand>
</feature>
<reference evidence="7 8" key="1">
    <citation type="submission" date="2012-01" db="EMBL/GenBank/DDBJ databases">
        <title>The Genome Sequence of Helcococcus kunzii ATCC 51366.</title>
        <authorList>
            <consortium name="The Broad Institute Genome Sequencing Platform"/>
            <person name="Earl A."/>
            <person name="Ward D."/>
            <person name="Feldgarden M."/>
            <person name="Gevers D."/>
            <person name="Huys G."/>
            <person name="Young S.K."/>
            <person name="Zeng Q."/>
            <person name="Gargeya S."/>
            <person name="Fitzgerald M."/>
            <person name="Haas B."/>
            <person name="Abouelleil A."/>
            <person name="Alvarado L."/>
            <person name="Arachchi H.M."/>
            <person name="Berlin A."/>
            <person name="Chapman S.B."/>
            <person name="Gearin G."/>
            <person name="Goldberg J."/>
            <person name="Griggs A."/>
            <person name="Gujja S."/>
            <person name="Hansen M."/>
            <person name="Heiman D."/>
            <person name="Howarth C."/>
            <person name="Larimer J."/>
            <person name="Lui A."/>
            <person name="MacDonald P.J.P."/>
            <person name="McCowen C."/>
            <person name="Montmayeur A."/>
            <person name="Murphy C."/>
            <person name="Neiman D."/>
            <person name="Pearson M."/>
            <person name="Priest M."/>
            <person name="Roberts A."/>
            <person name="Saif S."/>
            <person name="Shea T."/>
            <person name="Sisk P."/>
            <person name="Stolte C."/>
            <person name="Sykes S."/>
            <person name="Wortman J."/>
            <person name="Nusbaum C."/>
            <person name="Birren B."/>
        </authorList>
    </citation>
    <scope>NUCLEOTIDE SEQUENCE [LARGE SCALE GENOMIC DNA]</scope>
    <source>
        <strain evidence="7 8">ATCC 51366</strain>
    </source>
</reference>
<dbReference type="InterPro" id="IPR002792">
    <property type="entry name" value="TRAM_dom"/>
</dbReference>
<keyword evidence="3 4" id="KW-0949">S-adenosyl-L-methionine</keyword>
<dbReference type="HOGENOM" id="CLU_014689_7_1_9"/>
<dbReference type="OrthoDB" id="9804590at2"/>
<dbReference type="InterPro" id="IPR012340">
    <property type="entry name" value="NA-bd_OB-fold"/>
</dbReference>
<dbReference type="SUPFAM" id="SSF50249">
    <property type="entry name" value="Nucleic acid-binding proteins"/>
    <property type="match status" value="1"/>
</dbReference>
<evidence type="ECO:0000313" key="8">
    <source>
        <dbReference type="Proteomes" id="UP000004191"/>
    </source>
</evidence>
<dbReference type="PROSITE" id="PS50926">
    <property type="entry name" value="TRAM"/>
    <property type="match status" value="1"/>
</dbReference>
<keyword evidence="2 4" id="KW-0808">Transferase</keyword>
<feature type="binding site" evidence="4">
    <location>
        <position position="320"/>
    </location>
    <ligand>
        <name>S-adenosyl-L-methionine</name>
        <dbReference type="ChEBI" id="CHEBI:59789"/>
    </ligand>
</feature>
<dbReference type="AlphaFoldDB" id="H3NNZ9"/>
<dbReference type="Gene3D" id="2.40.50.140">
    <property type="entry name" value="Nucleic acid-binding proteins"/>
    <property type="match status" value="1"/>
</dbReference>
<comment type="similarity">
    <text evidence="4">Belongs to the class I-like SAM-binding methyltransferase superfamily. RNA M5U methyltransferase family.</text>
</comment>
<dbReference type="RefSeq" id="WP_005398558.1">
    <property type="nucleotide sequence ID" value="NZ_JH601088.1"/>
</dbReference>
<dbReference type="STRING" id="883114.HMPREF9709_01060"/>
<dbReference type="PANTHER" id="PTHR11061">
    <property type="entry name" value="RNA M5U METHYLTRANSFERASE"/>
    <property type="match status" value="1"/>
</dbReference>
<feature type="binding site" evidence="4">
    <location>
        <position position="299"/>
    </location>
    <ligand>
        <name>S-adenosyl-L-methionine</name>
        <dbReference type="ChEBI" id="CHEBI:59789"/>
    </ligand>
</feature>
<dbReference type="GeneID" id="96999051"/>
<dbReference type="Proteomes" id="UP000004191">
    <property type="component" value="Unassembled WGS sequence"/>
</dbReference>
<dbReference type="InterPro" id="IPR029063">
    <property type="entry name" value="SAM-dependent_MTases_sf"/>
</dbReference>
<dbReference type="InterPro" id="IPR030390">
    <property type="entry name" value="MeTrfase_TrmA_AS"/>
</dbReference>
<evidence type="ECO:0000256" key="3">
    <source>
        <dbReference type="ARBA" id="ARBA00022691"/>
    </source>
</evidence>